<dbReference type="EMBL" id="OZ075117">
    <property type="protein sequence ID" value="CAL5084549.1"/>
    <property type="molecule type" value="Genomic_DNA"/>
</dbReference>
<accession>A0ABC9FZI5</accession>
<feature type="region of interest" description="Disordered" evidence="1">
    <location>
        <begin position="1"/>
        <end position="26"/>
    </location>
</feature>
<reference evidence="3 4" key="2">
    <citation type="submission" date="2024-10" db="EMBL/GenBank/DDBJ databases">
        <authorList>
            <person name="Ryan C."/>
        </authorList>
    </citation>
    <scope>NUCLEOTIDE SEQUENCE [LARGE SCALE GENOMIC DNA]</scope>
</reference>
<dbReference type="Proteomes" id="UP001497457">
    <property type="component" value="Chromosome 7b"/>
</dbReference>
<feature type="domain" description="DUF7595" evidence="2">
    <location>
        <begin position="234"/>
        <end position="422"/>
    </location>
</feature>
<evidence type="ECO:0000313" key="4">
    <source>
        <dbReference type="Proteomes" id="UP001497457"/>
    </source>
</evidence>
<evidence type="ECO:0000313" key="3">
    <source>
        <dbReference type="EMBL" id="CAL5084549.1"/>
    </source>
</evidence>
<sequence>MSDAGGDVVPRPRAQGRGRRRRQQQTPSLPLDVVLAIAARTDAATLVRCAATCAEARRRLVDDDPSNLRRRLRLRHTDRFVLPLLRGDLAHVNDDSYRRKSDTYLVDAAAADGCKVRRVTTGGRPLSSRDGLLLLRMDKELRVCDPATGRSHAVPLPPPETLPDSVKFNGKYVLLVGDGEDGGGGSSNSTGRSFQILLACLEVSPHRRYLQLVTFSPERGGAWSPCGEIRIPNLQGSKMKRGLGRGRALVIGGAVHWLCLTDAGHYSVKLHVKTAQVAVAALPESVPISPYRWRHERLLAASSAGSGGSPVLLVADGNRVLCWAQAKQTAKWKPQPRVVVDTETMLRFLDGAGGTRPSTSMWSTTHQLELEWFAERSGAVLIRMADYHFFWLDLQSMEIIRWYSDTRISYGSKHCPYEMSLSDWVPTFNSTAV</sequence>
<dbReference type="AlphaFoldDB" id="A0ABC9FZI5"/>
<proteinExistence type="predicted"/>
<dbReference type="Pfam" id="PF24523">
    <property type="entry name" value="DUF7595"/>
    <property type="match status" value="1"/>
</dbReference>
<dbReference type="PANTHER" id="PTHR35828:SF23">
    <property type="entry name" value="F-BOX DOMAIN-CONTAINING PROTEIN"/>
    <property type="match status" value="1"/>
</dbReference>
<organism evidence="3 4">
    <name type="scientific">Urochloa decumbens</name>
    <dbReference type="NCBI Taxonomy" id="240449"/>
    <lineage>
        <taxon>Eukaryota</taxon>
        <taxon>Viridiplantae</taxon>
        <taxon>Streptophyta</taxon>
        <taxon>Embryophyta</taxon>
        <taxon>Tracheophyta</taxon>
        <taxon>Spermatophyta</taxon>
        <taxon>Magnoliopsida</taxon>
        <taxon>Liliopsida</taxon>
        <taxon>Poales</taxon>
        <taxon>Poaceae</taxon>
        <taxon>PACMAD clade</taxon>
        <taxon>Panicoideae</taxon>
        <taxon>Panicodae</taxon>
        <taxon>Paniceae</taxon>
        <taxon>Melinidinae</taxon>
        <taxon>Urochloa</taxon>
    </lineage>
</organism>
<evidence type="ECO:0000256" key="1">
    <source>
        <dbReference type="SAM" id="MobiDB-lite"/>
    </source>
</evidence>
<reference evidence="4" key="1">
    <citation type="submission" date="2024-06" db="EMBL/GenBank/DDBJ databases">
        <authorList>
            <person name="Ryan C."/>
        </authorList>
    </citation>
    <scope>NUCLEOTIDE SEQUENCE [LARGE SCALE GENOMIC DNA]</scope>
</reference>
<protein>
    <recommendedName>
        <fullName evidence="2">DUF7595 domain-containing protein</fullName>
    </recommendedName>
</protein>
<dbReference type="PANTHER" id="PTHR35828">
    <property type="entry name" value="OS08G0203800 PROTEIN-RELATED"/>
    <property type="match status" value="1"/>
</dbReference>
<name>A0ABC9FZI5_9POAL</name>
<gene>
    <name evidence="3" type="ORF">URODEC1_LOCUS110624</name>
</gene>
<dbReference type="InterPro" id="IPR056016">
    <property type="entry name" value="DUF7595"/>
</dbReference>
<keyword evidence="4" id="KW-1185">Reference proteome</keyword>
<feature type="compositionally biased region" description="Basic residues" evidence="1">
    <location>
        <begin position="14"/>
        <end position="23"/>
    </location>
</feature>
<evidence type="ECO:0000259" key="2">
    <source>
        <dbReference type="Pfam" id="PF24523"/>
    </source>
</evidence>